<dbReference type="PANTHER" id="PTHR34582">
    <property type="entry name" value="UPF0702 TRANSMEMBRANE PROTEIN YCAP"/>
    <property type="match status" value="1"/>
</dbReference>
<evidence type="ECO:0000256" key="1">
    <source>
        <dbReference type="ARBA" id="ARBA00004651"/>
    </source>
</evidence>
<evidence type="ECO:0000259" key="8">
    <source>
        <dbReference type="Pfam" id="PF04239"/>
    </source>
</evidence>
<dbReference type="Pfam" id="PF20730">
    <property type="entry name" value="YetF_N"/>
    <property type="match status" value="1"/>
</dbReference>
<evidence type="ECO:0000256" key="7">
    <source>
        <dbReference type="SAM" id="Phobius"/>
    </source>
</evidence>
<name>A0A6B2H332_9BACT</name>
<gene>
    <name evidence="10" type="ORF">GWO68_12810</name>
</gene>
<dbReference type="RefSeq" id="WP_162346859.1">
    <property type="nucleotide sequence ID" value="NZ_JAAEAA010000016.1"/>
</dbReference>
<evidence type="ECO:0000256" key="4">
    <source>
        <dbReference type="ARBA" id="ARBA00022692"/>
    </source>
</evidence>
<feature type="domain" description="YetF-like N-terminal transmembrane" evidence="9">
    <location>
        <begin position="25"/>
        <end position="87"/>
    </location>
</feature>
<dbReference type="EMBL" id="JAAEAA010000016">
    <property type="protein sequence ID" value="NDK56801.1"/>
    <property type="molecule type" value="Genomic_DNA"/>
</dbReference>
<proteinExistence type="inferred from homology"/>
<keyword evidence="6 7" id="KW-0472">Membrane</keyword>
<dbReference type="InterPro" id="IPR023090">
    <property type="entry name" value="UPF0702_alpha/beta_dom_sf"/>
</dbReference>
<evidence type="ECO:0000256" key="3">
    <source>
        <dbReference type="ARBA" id="ARBA00022475"/>
    </source>
</evidence>
<evidence type="ECO:0000259" key="9">
    <source>
        <dbReference type="Pfam" id="PF20730"/>
    </source>
</evidence>
<feature type="domain" description="YetF C-terminal" evidence="8">
    <location>
        <begin position="90"/>
        <end position="159"/>
    </location>
</feature>
<dbReference type="Pfam" id="PF04239">
    <property type="entry name" value="DUF421"/>
    <property type="match status" value="1"/>
</dbReference>
<protein>
    <submittedName>
        <fullName evidence="10">DUF421 domain-containing protein</fullName>
    </submittedName>
</protein>
<organism evidence="10 11">
    <name type="scientific">Pontibacter fetidus</name>
    <dbReference type="NCBI Taxonomy" id="2700082"/>
    <lineage>
        <taxon>Bacteria</taxon>
        <taxon>Pseudomonadati</taxon>
        <taxon>Bacteroidota</taxon>
        <taxon>Cytophagia</taxon>
        <taxon>Cytophagales</taxon>
        <taxon>Hymenobacteraceae</taxon>
        <taxon>Pontibacter</taxon>
    </lineage>
</organism>
<dbReference type="AlphaFoldDB" id="A0A6B2H332"/>
<feature type="transmembrane region" description="Helical" evidence="7">
    <location>
        <begin position="42"/>
        <end position="61"/>
    </location>
</feature>
<evidence type="ECO:0000256" key="5">
    <source>
        <dbReference type="ARBA" id="ARBA00022989"/>
    </source>
</evidence>
<dbReference type="GO" id="GO:0005886">
    <property type="term" value="C:plasma membrane"/>
    <property type="evidence" value="ECO:0007669"/>
    <property type="project" value="UniProtKB-SubCell"/>
</dbReference>
<dbReference type="PANTHER" id="PTHR34582:SF6">
    <property type="entry name" value="UPF0702 TRANSMEMBRANE PROTEIN YCAP"/>
    <property type="match status" value="1"/>
</dbReference>
<dbReference type="InterPro" id="IPR007353">
    <property type="entry name" value="DUF421"/>
</dbReference>
<evidence type="ECO:0000256" key="2">
    <source>
        <dbReference type="ARBA" id="ARBA00006448"/>
    </source>
</evidence>
<dbReference type="InterPro" id="IPR048454">
    <property type="entry name" value="YetF_N"/>
</dbReference>
<accession>A0A6B2H332</accession>
<evidence type="ECO:0000256" key="6">
    <source>
        <dbReference type="ARBA" id="ARBA00023136"/>
    </source>
</evidence>
<keyword evidence="4 7" id="KW-0812">Transmembrane</keyword>
<evidence type="ECO:0000313" key="11">
    <source>
        <dbReference type="Proteomes" id="UP000478546"/>
    </source>
</evidence>
<feature type="transmembrane region" description="Helical" evidence="7">
    <location>
        <begin position="73"/>
        <end position="89"/>
    </location>
</feature>
<keyword evidence="5 7" id="KW-1133">Transmembrane helix</keyword>
<reference evidence="10 11" key="1">
    <citation type="submission" date="2020-01" db="EMBL/GenBank/DDBJ databases">
        <authorList>
            <person name="Kim M.K."/>
        </authorList>
    </citation>
    <scope>NUCLEOTIDE SEQUENCE [LARGE SCALE GENOMIC DNA]</scope>
    <source>
        <strain evidence="10 11">BT213</strain>
    </source>
</reference>
<keyword evidence="11" id="KW-1185">Reference proteome</keyword>
<comment type="subcellular location">
    <subcellularLocation>
        <location evidence="1">Cell membrane</location>
        <topology evidence="1">Multi-pass membrane protein</topology>
    </subcellularLocation>
</comment>
<feature type="transmembrane region" description="Helical" evidence="7">
    <location>
        <begin position="12"/>
        <end position="30"/>
    </location>
</feature>
<evidence type="ECO:0000313" key="10">
    <source>
        <dbReference type="EMBL" id="NDK56801.1"/>
    </source>
</evidence>
<comment type="caution">
    <text evidence="10">The sequence shown here is derived from an EMBL/GenBank/DDBJ whole genome shotgun (WGS) entry which is preliminary data.</text>
</comment>
<comment type="similarity">
    <text evidence="2">Belongs to the UPF0702 family.</text>
</comment>
<keyword evidence="3" id="KW-1003">Cell membrane</keyword>
<dbReference type="Gene3D" id="3.30.240.20">
    <property type="entry name" value="bsu07140 like domains"/>
    <property type="match status" value="1"/>
</dbReference>
<sequence>MEQFLFDSWTSLFRTLSIGLLSYGVLVLQLRISGKRTLSKMNAFDFVVTIALGSTLATMLLSKDVTLADGTTAFALLILLQYIITWLSVRSENIQHLMKAQPALLLYKGQFMEQYMKRERITKEEILAAIRSQGIGNIEKVDAVVLETQGNLSVIQKIEDGSGSVLQNVKPNQL</sequence>
<dbReference type="Proteomes" id="UP000478546">
    <property type="component" value="Unassembled WGS sequence"/>
</dbReference>